<reference evidence="1 2" key="1">
    <citation type="submission" date="2020-03" db="EMBL/GenBank/DDBJ databases">
        <authorList>
            <person name="Lai Q."/>
        </authorList>
    </citation>
    <scope>NUCLEOTIDE SEQUENCE [LARGE SCALE GENOMIC DNA]</scope>
    <source>
        <strain evidence="1 2">CCUG 25036</strain>
    </source>
</reference>
<dbReference type="EMBL" id="JAARLZ010000001">
    <property type="protein sequence ID" value="NII05261.1"/>
    <property type="molecule type" value="Genomic_DNA"/>
</dbReference>
<evidence type="ECO:0000313" key="1">
    <source>
        <dbReference type="EMBL" id="NII05261.1"/>
    </source>
</evidence>
<keyword evidence="2" id="KW-1185">Reference proteome</keyword>
<proteinExistence type="predicted"/>
<dbReference type="Proteomes" id="UP000490980">
    <property type="component" value="Unassembled WGS sequence"/>
</dbReference>
<evidence type="ECO:0008006" key="3">
    <source>
        <dbReference type="Google" id="ProtNLM"/>
    </source>
</evidence>
<organism evidence="1 2">
    <name type="scientific">Luteibacter anthropi</name>
    <dbReference type="NCBI Taxonomy" id="564369"/>
    <lineage>
        <taxon>Bacteria</taxon>
        <taxon>Pseudomonadati</taxon>
        <taxon>Pseudomonadota</taxon>
        <taxon>Gammaproteobacteria</taxon>
        <taxon>Lysobacterales</taxon>
        <taxon>Rhodanobacteraceae</taxon>
        <taxon>Luteibacter</taxon>
    </lineage>
</organism>
<sequence length="1089" mass="120877">MDATPSTPPSITQSTEQAAVDAYRRIQETGLWLSEQQQALPALRDTPDHTDRETYLTALHAYWDETIDRAPGRKSPRNTALADKLATVMTGVAVLRHQDGSLDDAALDLIRAFTVTDTIPPPHIQVHDVRFGDAVHAGMLIAFDDRHPDLVVVFSADRGWDRFDNIDKAYDFIDRWARRTLAWRDDLPGLAKKDIDTLGDFPAVGSRPVTGSPLEAMVGRFIGMQREKLQQAWLEYALERSVQGRDLRLKERVADATRLHDLFDTSAILIVREALLLRHMTQDRLDRLPADDVAAFRDVDGVRSAWLKAADEYAATLRAVVAQRSALVSDPLPSLHQYAADMLGSILGTMGIDEDPRDIQLTLDRTSDPAARLDSLQALLEGPPALHTNLLDLAYANAEAPGLGRFTARDSHGQLLPALDDTTLRGIVRTLDLHTRYPDLVESARRHGEAGTAYRDTVIDLQLARMRLDAVDARVTGFLAQSDEGRHHGLSQRGWLWTQAVLDSPAALHRRQVHHMDVAARQVTYHGVPVRDIMEIGWKQIPPFHPVELMSSLVYYTPDAPDGVVFREFANAGEAQRLFFRHPAFAGYLLERLPLEFSEVPENGHVRRFKSNRRTDWVFGSGEPDGYTPMEFSFISRDIQTDILEANHDVAIDLVQRDARLLTTSTREADTRRMIDLLHRRPAEQLVGRVVMGAVTAPFHVAPAAWHAYDHVREGNYVDALADIAGAYASALGAASPPATLLAAAPRSVGTAFFRAAGGLGLTTHVVGAVPARRASVPVKAIQHPQGVYAIDGRTAMAIEGRLYTAHYDKAQGTVSADMSQPLDMRSVTAVHRFHHARWQAQRAGGPAAEPVASTEIAASVGGRRDVNLYQEYLAQIEREFPDLVERQMVNHQMSRELVGLPPLRRISTEQRIRVERAWATAEQTLRTSLAERPFIHGRFRRVPDEALPEKVWFYGEHPVYRSPFVRTASRRQDVGRNAWGAFIGESQGHGVVGIRVTTVPPQATDAAISAGSALRRFDRSSAFAVQVNVRDVLGQQATPRGSMQLLEVVGNAHQYILRPRTGGLFEMRRGQFTLVDRLPDPALPADLP</sequence>
<dbReference type="RefSeq" id="WP_166946231.1">
    <property type="nucleotide sequence ID" value="NZ_JAARLZ010000001.1"/>
</dbReference>
<accession>A0A7X5U7C7</accession>
<dbReference type="AlphaFoldDB" id="A0A7X5U7C7"/>
<gene>
    <name evidence="1" type="ORF">HBF25_02535</name>
</gene>
<comment type="caution">
    <text evidence="1">The sequence shown here is derived from an EMBL/GenBank/DDBJ whole genome shotgun (WGS) entry which is preliminary data.</text>
</comment>
<name>A0A7X5U7C7_9GAMM</name>
<protein>
    <recommendedName>
        <fullName evidence="3">Dermonecrotic toxin</fullName>
    </recommendedName>
</protein>
<evidence type="ECO:0000313" key="2">
    <source>
        <dbReference type="Proteomes" id="UP000490980"/>
    </source>
</evidence>